<protein>
    <submittedName>
        <fullName evidence="6">LysR family transcriptional regulator</fullName>
    </submittedName>
</protein>
<dbReference type="PRINTS" id="PR00039">
    <property type="entry name" value="HTHLYSR"/>
</dbReference>
<dbReference type="InterPro" id="IPR005119">
    <property type="entry name" value="LysR_subst-bd"/>
</dbReference>
<dbReference type="Pfam" id="PF00126">
    <property type="entry name" value="HTH_1"/>
    <property type="match status" value="1"/>
</dbReference>
<reference evidence="6 7" key="1">
    <citation type="journal article" date="2014" name="Int. J. Syst. Evol. Microbiol.">
        <title>Complete genome sequence of Corynebacterium casei LMG S-19264T (=DSM 44701T), isolated from a smear-ripened cheese.</title>
        <authorList>
            <consortium name="US DOE Joint Genome Institute (JGI-PGF)"/>
            <person name="Walter F."/>
            <person name="Albersmeier A."/>
            <person name="Kalinowski J."/>
            <person name="Ruckert C."/>
        </authorList>
    </citation>
    <scope>NUCLEOTIDE SEQUENCE [LARGE SCALE GENOMIC DNA]</scope>
    <source>
        <strain evidence="6 7">CGMCC 1.9161</strain>
    </source>
</reference>
<evidence type="ECO:0000313" key="7">
    <source>
        <dbReference type="Proteomes" id="UP000600449"/>
    </source>
</evidence>
<dbReference type="GO" id="GO:0000976">
    <property type="term" value="F:transcription cis-regulatory region binding"/>
    <property type="evidence" value="ECO:0007669"/>
    <property type="project" value="TreeGrafter"/>
</dbReference>
<dbReference type="InterPro" id="IPR000847">
    <property type="entry name" value="LysR_HTH_N"/>
</dbReference>
<keyword evidence="3" id="KW-0238">DNA-binding</keyword>
<feature type="domain" description="HTH lysR-type" evidence="5">
    <location>
        <begin position="4"/>
        <end position="61"/>
    </location>
</feature>
<proteinExistence type="inferred from homology"/>
<name>A0A917VAD8_9HYPH</name>
<dbReference type="EMBL" id="BMMF01000019">
    <property type="protein sequence ID" value="GGK54191.1"/>
    <property type="molecule type" value="Genomic_DNA"/>
</dbReference>
<dbReference type="InterPro" id="IPR036388">
    <property type="entry name" value="WH-like_DNA-bd_sf"/>
</dbReference>
<dbReference type="InterPro" id="IPR036390">
    <property type="entry name" value="WH_DNA-bd_sf"/>
</dbReference>
<gene>
    <name evidence="6" type="ORF">GCM10011322_46260</name>
</gene>
<evidence type="ECO:0000256" key="3">
    <source>
        <dbReference type="ARBA" id="ARBA00023125"/>
    </source>
</evidence>
<evidence type="ECO:0000256" key="2">
    <source>
        <dbReference type="ARBA" id="ARBA00023015"/>
    </source>
</evidence>
<dbReference type="RefSeq" id="WP_188915655.1">
    <property type="nucleotide sequence ID" value="NZ_BMMF01000019.1"/>
</dbReference>
<dbReference type="Pfam" id="PF03466">
    <property type="entry name" value="LysR_substrate"/>
    <property type="match status" value="1"/>
</dbReference>
<evidence type="ECO:0000256" key="4">
    <source>
        <dbReference type="ARBA" id="ARBA00023163"/>
    </source>
</evidence>
<dbReference type="Proteomes" id="UP000600449">
    <property type="component" value="Unassembled WGS sequence"/>
</dbReference>
<evidence type="ECO:0000259" key="5">
    <source>
        <dbReference type="PROSITE" id="PS50931"/>
    </source>
</evidence>
<dbReference type="FunFam" id="1.10.10.10:FF:000001">
    <property type="entry name" value="LysR family transcriptional regulator"/>
    <property type="match status" value="1"/>
</dbReference>
<keyword evidence="7" id="KW-1185">Reference proteome</keyword>
<comment type="similarity">
    <text evidence="1">Belongs to the LysR transcriptional regulatory family.</text>
</comment>
<dbReference type="Gene3D" id="1.10.10.10">
    <property type="entry name" value="Winged helix-like DNA-binding domain superfamily/Winged helix DNA-binding domain"/>
    <property type="match status" value="1"/>
</dbReference>
<dbReference type="PANTHER" id="PTHR30126:SF98">
    <property type="entry name" value="HTH-TYPE TRANSCRIPTIONAL ACTIVATOR BAUR"/>
    <property type="match status" value="1"/>
</dbReference>
<dbReference type="PROSITE" id="PS50931">
    <property type="entry name" value="HTH_LYSR"/>
    <property type="match status" value="1"/>
</dbReference>
<dbReference type="AlphaFoldDB" id="A0A917VAD8"/>
<dbReference type="Gene3D" id="3.40.190.10">
    <property type="entry name" value="Periplasmic binding protein-like II"/>
    <property type="match status" value="2"/>
</dbReference>
<evidence type="ECO:0000313" key="6">
    <source>
        <dbReference type="EMBL" id="GGK54191.1"/>
    </source>
</evidence>
<dbReference type="SUPFAM" id="SSF46785">
    <property type="entry name" value="Winged helix' DNA-binding domain"/>
    <property type="match status" value="1"/>
</dbReference>
<dbReference type="PANTHER" id="PTHR30126">
    <property type="entry name" value="HTH-TYPE TRANSCRIPTIONAL REGULATOR"/>
    <property type="match status" value="1"/>
</dbReference>
<dbReference type="GO" id="GO:0003700">
    <property type="term" value="F:DNA-binding transcription factor activity"/>
    <property type="evidence" value="ECO:0007669"/>
    <property type="project" value="InterPro"/>
</dbReference>
<comment type="caution">
    <text evidence="6">The sequence shown here is derived from an EMBL/GenBank/DDBJ whole genome shotgun (WGS) entry which is preliminary data.</text>
</comment>
<keyword evidence="4" id="KW-0804">Transcription</keyword>
<sequence>MASLNYHHLRYFWTIAHEGGLTRAARRLNVSQSALSVQLKALEEQLGHTLFDRAGKRLELTEAGRIALDYADSVFKTGEELVSTLRERPGASRRTLRVGAIATLSRNFQLALLGPLLGRADLDLVLRSGTLRELLARLDAHELDLVLANAAAPRDAASPRESRLLDEQPVSIVGRSRPEERHWGPGALRVPEDLDGAPMVLPSAESEIRHAFERLCDEARVRPTILAEVDDMAMLRLLARESPGLTLVPPIVVRDELAAGILVEHARMPRLTESFYAITSKRRFPNPLVAELLQGRGGG</sequence>
<organism evidence="6 7">
    <name type="scientific">Salinarimonas ramus</name>
    <dbReference type="NCBI Taxonomy" id="690164"/>
    <lineage>
        <taxon>Bacteria</taxon>
        <taxon>Pseudomonadati</taxon>
        <taxon>Pseudomonadota</taxon>
        <taxon>Alphaproteobacteria</taxon>
        <taxon>Hyphomicrobiales</taxon>
        <taxon>Salinarimonadaceae</taxon>
        <taxon>Salinarimonas</taxon>
    </lineage>
</organism>
<dbReference type="SUPFAM" id="SSF53850">
    <property type="entry name" value="Periplasmic binding protein-like II"/>
    <property type="match status" value="1"/>
</dbReference>
<evidence type="ECO:0000256" key="1">
    <source>
        <dbReference type="ARBA" id="ARBA00009437"/>
    </source>
</evidence>
<keyword evidence="2" id="KW-0805">Transcription regulation</keyword>
<accession>A0A917VAD8</accession>